<keyword evidence="1" id="KW-0472">Membrane</keyword>
<gene>
    <name evidence="3" type="ORF">E4L96_23270</name>
</gene>
<proteinExistence type="predicted"/>
<feature type="transmembrane region" description="Helical" evidence="1">
    <location>
        <begin position="260"/>
        <end position="282"/>
    </location>
</feature>
<dbReference type="PANTHER" id="PTHR36927:SF1">
    <property type="entry name" value="MDO-LIKE PROTEIN"/>
    <property type="match status" value="1"/>
</dbReference>
<dbReference type="Proteomes" id="UP000298438">
    <property type="component" value="Unassembled WGS sequence"/>
</dbReference>
<name>A0A4Y9RP49_9BURK</name>
<reference evidence="3 4" key="1">
    <citation type="submission" date="2019-03" db="EMBL/GenBank/DDBJ databases">
        <title>Draft Genome Sequence of Massilia arenosa sp. nov., a Novel Massilia Species Isolated from a Sandy-loam Maize Soil.</title>
        <authorList>
            <person name="Raths R."/>
            <person name="Peta V."/>
            <person name="Bucking H."/>
        </authorList>
    </citation>
    <scope>NUCLEOTIDE SEQUENCE [LARGE SCALE GENOMIC DNA]</scope>
    <source>
        <strain evidence="3 4">MC02</strain>
    </source>
</reference>
<feature type="transmembrane region" description="Helical" evidence="1">
    <location>
        <begin position="20"/>
        <end position="39"/>
    </location>
</feature>
<dbReference type="RefSeq" id="WP_135209607.1">
    <property type="nucleotide sequence ID" value="NZ_SPVF01000275.1"/>
</dbReference>
<protein>
    <recommendedName>
        <fullName evidence="2">Acyltransferase 3 domain-containing protein</fullName>
    </recommendedName>
</protein>
<evidence type="ECO:0000256" key="1">
    <source>
        <dbReference type="SAM" id="Phobius"/>
    </source>
</evidence>
<feature type="transmembrane region" description="Helical" evidence="1">
    <location>
        <begin position="329"/>
        <end position="351"/>
    </location>
</feature>
<sequence>MTTDKQSLAAGSARLPGLDAVRAFALVLGVVLHATMSFFPERVWLVDDSASSTGATVLFYVIHMLRMLTFFLLAGYVARISLHKLGARAFFRDRALRIGLPLVAGWPLVFAAFTVAIIIAAVIANGGAMPAGKPPEQGFGLRTFPLTHLWFLYLLALLYAGLALARPLLQALDLRTGGWLGTVAGRVTSFLLQPWGPLVLGLPLAGALYAEPGWIMWFGIPTPDHGFLPAPAPWVAYGGAFLFGWLAQRQGGAVDRWRRHWAWHLGVALALTGACLGMAGLAPRLLPATPGSATLAYAVCYGIGAWSWAFALTGLGLRFFDRPHPLRQYLADASYWIYLVHLPLVVLLQGLVSQQGWPWALKLASIVAGAFAVMLATYAWMVRGTWVGAVLNGRRKGPLRARARSSQARPAAT</sequence>
<dbReference type="PANTHER" id="PTHR36927">
    <property type="entry name" value="BLR4337 PROTEIN"/>
    <property type="match status" value="1"/>
</dbReference>
<feature type="transmembrane region" description="Helical" evidence="1">
    <location>
        <begin position="150"/>
        <end position="169"/>
    </location>
</feature>
<keyword evidence="1" id="KW-1133">Transmembrane helix</keyword>
<feature type="domain" description="Acyltransferase 3" evidence="2">
    <location>
        <begin position="16"/>
        <end position="378"/>
    </location>
</feature>
<comment type="caution">
    <text evidence="3">The sequence shown here is derived from an EMBL/GenBank/DDBJ whole genome shotgun (WGS) entry which is preliminary data.</text>
</comment>
<evidence type="ECO:0000259" key="2">
    <source>
        <dbReference type="Pfam" id="PF01757"/>
    </source>
</evidence>
<dbReference type="Pfam" id="PF01757">
    <property type="entry name" value="Acyl_transf_3"/>
    <property type="match status" value="1"/>
</dbReference>
<feature type="transmembrane region" description="Helical" evidence="1">
    <location>
        <begin position="294"/>
        <end position="317"/>
    </location>
</feature>
<organism evidence="3 4">
    <name type="scientific">Zemynaea arenosa</name>
    <dbReference type="NCBI Taxonomy" id="2561931"/>
    <lineage>
        <taxon>Bacteria</taxon>
        <taxon>Pseudomonadati</taxon>
        <taxon>Pseudomonadota</taxon>
        <taxon>Betaproteobacteria</taxon>
        <taxon>Burkholderiales</taxon>
        <taxon>Oxalobacteraceae</taxon>
        <taxon>Telluria group</taxon>
        <taxon>Zemynaea</taxon>
    </lineage>
</organism>
<evidence type="ECO:0000313" key="3">
    <source>
        <dbReference type="EMBL" id="TFW10632.1"/>
    </source>
</evidence>
<dbReference type="InterPro" id="IPR002656">
    <property type="entry name" value="Acyl_transf_3_dom"/>
</dbReference>
<feature type="transmembrane region" description="Helical" evidence="1">
    <location>
        <begin position="230"/>
        <end position="248"/>
    </location>
</feature>
<accession>A0A4Y9RP49</accession>
<dbReference type="AlphaFoldDB" id="A0A4Y9RP49"/>
<feature type="transmembrane region" description="Helical" evidence="1">
    <location>
        <begin position="190"/>
        <end position="210"/>
    </location>
</feature>
<feature type="transmembrane region" description="Helical" evidence="1">
    <location>
        <begin position="99"/>
        <end position="124"/>
    </location>
</feature>
<dbReference type="EMBL" id="SPVF01000275">
    <property type="protein sequence ID" value="TFW10632.1"/>
    <property type="molecule type" value="Genomic_DNA"/>
</dbReference>
<dbReference type="OrthoDB" id="5504996at2"/>
<keyword evidence="1" id="KW-0812">Transmembrane</keyword>
<feature type="transmembrane region" description="Helical" evidence="1">
    <location>
        <begin position="59"/>
        <end position="78"/>
    </location>
</feature>
<evidence type="ECO:0000313" key="4">
    <source>
        <dbReference type="Proteomes" id="UP000298438"/>
    </source>
</evidence>
<keyword evidence="4" id="KW-1185">Reference proteome</keyword>
<feature type="transmembrane region" description="Helical" evidence="1">
    <location>
        <begin position="363"/>
        <end position="386"/>
    </location>
</feature>
<dbReference type="GO" id="GO:0016747">
    <property type="term" value="F:acyltransferase activity, transferring groups other than amino-acyl groups"/>
    <property type="evidence" value="ECO:0007669"/>
    <property type="project" value="InterPro"/>
</dbReference>
<dbReference type="InterPro" id="IPR050623">
    <property type="entry name" value="Glucan_succinyl_AcylTrfase"/>
</dbReference>